<dbReference type="EMBL" id="BARW01039354">
    <property type="protein sequence ID" value="GAJ19795.1"/>
    <property type="molecule type" value="Genomic_DNA"/>
</dbReference>
<dbReference type="AlphaFoldDB" id="X1W091"/>
<comment type="caution">
    <text evidence="2">The sequence shown here is derived from an EMBL/GenBank/DDBJ whole genome shotgun (WGS) entry which is preliminary data.</text>
</comment>
<keyword evidence="1" id="KW-0472">Membrane</keyword>
<keyword evidence="1" id="KW-1133">Transmembrane helix</keyword>
<sequence length="75" mass="8725">IIPTKPRKQRNNKICLLLPQNEIFLYFNIIGVIIIAGKFKKKIISIKGKYRIYFTKAAERAKKNEAIIIIKIPNL</sequence>
<accession>X1W091</accession>
<evidence type="ECO:0000313" key="2">
    <source>
        <dbReference type="EMBL" id="GAJ19795.1"/>
    </source>
</evidence>
<feature type="non-terminal residue" evidence="2">
    <location>
        <position position="1"/>
    </location>
</feature>
<organism evidence="2">
    <name type="scientific">marine sediment metagenome</name>
    <dbReference type="NCBI Taxonomy" id="412755"/>
    <lineage>
        <taxon>unclassified sequences</taxon>
        <taxon>metagenomes</taxon>
        <taxon>ecological metagenomes</taxon>
    </lineage>
</organism>
<keyword evidence="1" id="KW-0812">Transmembrane</keyword>
<gene>
    <name evidence="2" type="ORF">S12H4_59982</name>
</gene>
<reference evidence="2" key="1">
    <citation type="journal article" date="2014" name="Front. Microbiol.">
        <title>High frequency of phylogenetically diverse reductive dehalogenase-homologous genes in deep subseafloor sedimentary metagenomes.</title>
        <authorList>
            <person name="Kawai M."/>
            <person name="Futagami T."/>
            <person name="Toyoda A."/>
            <person name="Takaki Y."/>
            <person name="Nishi S."/>
            <person name="Hori S."/>
            <person name="Arai W."/>
            <person name="Tsubouchi T."/>
            <person name="Morono Y."/>
            <person name="Uchiyama I."/>
            <person name="Ito T."/>
            <person name="Fujiyama A."/>
            <person name="Inagaki F."/>
            <person name="Takami H."/>
        </authorList>
    </citation>
    <scope>NUCLEOTIDE SEQUENCE</scope>
    <source>
        <strain evidence="2">Expedition CK06-06</strain>
    </source>
</reference>
<evidence type="ECO:0000256" key="1">
    <source>
        <dbReference type="SAM" id="Phobius"/>
    </source>
</evidence>
<protein>
    <submittedName>
        <fullName evidence="2">Uncharacterized protein</fullName>
    </submittedName>
</protein>
<name>X1W091_9ZZZZ</name>
<proteinExistence type="predicted"/>
<feature type="transmembrane region" description="Helical" evidence="1">
    <location>
        <begin position="23"/>
        <end position="39"/>
    </location>
</feature>